<name>A0ABS1QXT1_9SPHI</name>
<evidence type="ECO:0000313" key="7">
    <source>
        <dbReference type="EMBL" id="MBL1407237.1"/>
    </source>
</evidence>
<keyword evidence="3 5" id="KW-0324">Glycolysis</keyword>
<feature type="binding site" evidence="5">
    <location>
        <begin position="85"/>
        <end position="88"/>
    </location>
    <ligand>
        <name>substrate</name>
    </ligand>
</feature>
<evidence type="ECO:0000256" key="5">
    <source>
        <dbReference type="HAMAP-Rule" id="MF_01039"/>
    </source>
</evidence>
<dbReference type="InterPro" id="IPR005952">
    <property type="entry name" value="Phosphogly_mut1"/>
</dbReference>
<feature type="binding site" evidence="5">
    <location>
        <begin position="112"/>
        <end position="113"/>
    </location>
    <ligand>
        <name>substrate</name>
    </ligand>
</feature>
<comment type="caution">
    <text evidence="7">The sequence shown here is derived from an EMBL/GenBank/DDBJ whole genome shotgun (WGS) entry which is preliminary data.</text>
</comment>
<dbReference type="PIRSF" id="PIRSF000709">
    <property type="entry name" value="6PFK_2-Ptase"/>
    <property type="match status" value="1"/>
</dbReference>
<dbReference type="NCBIfam" id="TIGR01258">
    <property type="entry name" value="pgm_1"/>
    <property type="match status" value="2"/>
</dbReference>
<feature type="binding site" evidence="5">
    <location>
        <begin position="8"/>
        <end position="15"/>
    </location>
    <ligand>
        <name>substrate</name>
    </ligand>
</feature>
<keyword evidence="4 5" id="KW-0413">Isomerase</keyword>
<dbReference type="InterPro" id="IPR013078">
    <property type="entry name" value="His_Pase_superF_clade-1"/>
</dbReference>
<dbReference type="InterPro" id="IPR029033">
    <property type="entry name" value="His_PPase_superfam"/>
</dbReference>
<accession>A0ABS1QXT1</accession>
<proteinExistence type="inferred from homology"/>
<dbReference type="SMART" id="SM00855">
    <property type="entry name" value="PGAM"/>
    <property type="match status" value="1"/>
</dbReference>
<dbReference type="EMBL" id="JAERTY010000001">
    <property type="protein sequence ID" value="MBL1407237.1"/>
    <property type="molecule type" value="Genomic_DNA"/>
</dbReference>
<reference evidence="7 8" key="1">
    <citation type="submission" date="2021-01" db="EMBL/GenBank/DDBJ databases">
        <title>C459-1 draft genome sequence.</title>
        <authorList>
            <person name="Zhang X.-F."/>
        </authorList>
    </citation>
    <scope>NUCLEOTIDE SEQUENCE [LARGE SCALE GENOMIC DNA]</scope>
    <source>
        <strain evidence="8">C459-1</strain>
    </source>
</reference>
<dbReference type="CDD" id="cd07067">
    <property type="entry name" value="HP_PGM_like"/>
    <property type="match status" value="1"/>
</dbReference>
<feature type="site" description="Transition state stabilizer" evidence="5">
    <location>
        <position position="155"/>
    </location>
</feature>
<comment type="catalytic activity">
    <reaction evidence="5 6">
        <text>(2R)-2-phosphoglycerate = (2R)-3-phosphoglycerate</text>
        <dbReference type="Rhea" id="RHEA:15901"/>
        <dbReference type="ChEBI" id="CHEBI:58272"/>
        <dbReference type="ChEBI" id="CHEBI:58289"/>
        <dbReference type="EC" id="5.4.2.11"/>
    </reaction>
</comment>
<protein>
    <recommendedName>
        <fullName evidence="5 6">2,3-bisphosphoglycerate-dependent phosphoglycerate mutase</fullName>
        <shortName evidence="5">BPG-dependent PGAM</shortName>
        <shortName evidence="5">PGAM</shortName>
        <shortName evidence="5">Phosphoglyceromutase</shortName>
        <shortName evidence="5">dPGM</shortName>
        <ecNumber evidence="5 6">5.4.2.11</ecNumber>
    </recommendedName>
</protein>
<keyword evidence="8" id="KW-1185">Reference proteome</keyword>
<feature type="active site" description="Tele-phosphohistidine intermediate" evidence="5">
    <location>
        <position position="9"/>
    </location>
</feature>
<dbReference type="RefSeq" id="WP_202101055.1">
    <property type="nucleotide sequence ID" value="NZ_JAERTY010000001.1"/>
</dbReference>
<evidence type="ECO:0000256" key="2">
    <source>
        <dbReference type="ARBA" id="ARBA00022432"/>
    </source>
</evidence>
<dbReference type="HAMAP" id="MF_01039">
    <property type="entry name" value="PGAM_GpmA"/>
    <property type="match status" value="1"/>
</dbReference>
<evidence type="ECO:0000256" key="6">
    <source>
        <dbReference type="RuleBase" id="RU004512"/>
    </source>
</evidence>
<gene>
    <name evidence="5" type="primary">gpmA</name>
    <name evidence="7" type="ORF">JKG61_00585</name>
</gene>
<feature type="binding site" evidence="5">
    <location>
        <position position="96"/>
    </location>
    <ligand>
        <name>substrate</name>
    </ligand>
</feature>
<organism evidence="7 8">
    <name type="scientific">Sphingobacterium faecale</name>
    <dbReference type="NCBI Taxonomy" id="2803775"/>
    <lineage>
        <taxon>Bacteria</taxon>
        <taxon>Pseudomonadati</taxon>
        <taxon>Bacteroidota</taxon>
        <taxon>Sphingobacteriia</taxon>
        <taxon>Sphingobacteriales</taxon>
        <taxon>Sphingobacteriaceae</taxon>
        <taxon>Sphingobacterium</taxon>
    </lineage>
</organism>
<dbReference type="PANTHER" id="PTHR11931">
    <property type="entry name" value="PHOSPHOGLYCERATE MUTASE"/>
    <property type="match status" value="1"/>
</dbReference>
<evidence type="ECO:0000313" key="8">
    <source>
        <dbReference type="Proteomes" id="UP000625283"/>
    </source>
</evidence>
<feature type="binding site" evidence="5">
    <location>
        <begin position="21"/>
        <end position="22"/>
    </location>
    <ligand>
        <name>substrate</name>
    </ligand>
</feature>
<dbReference type="InterPro" id="IPR001345">
    <property type="entry name" value="PG/BPGM_mutase_AS"/>
</dbReference>
<dbReference type="PROSITE" id="PS00175">
    <property type="entry name" value="PG_MUTASE"/>
    <property type="match status" value="1"/>
</dbReference>
<dbReference type="SUPFAM" id="SSF53254">
    <property type="entry name" value="Phosphoglycerate mutase-like"/>
    <property type="match status" value="1"/>
</dbReference>
<dbReference type="EC" id="5.4.2.11" evidence="5 6"/>
<evidence type="ECO:0000256" key="3">
    <source>
        <dbReference type="ARBA" id="ARBA00023152"/>
    </source>
</evidence>
<feature type="binding site" evidence="5">
    <location>
        <position position="58"/>
    </location>
    <ligand>
        <name>substrate</name>
    </ligand>
</feature>
<sequence length="212" mass="24156">MSKLFLVRHGQSQWNLENRFTGGQDIDLTELGKQEARHAGQQLQEQKIDIAFSSKLVRARRTLAMMLEEMDRLTIPIMTTACLNERSYGMLEGLNKAETVLKYGEAQVQEWRRSFDVIPPGGESLKDTHDRVIPYFKKYIAPELASGKNVLIVAHGNSLRALIMFLEHISSSEIMKREIATGVPLYYEVKDAYFKRREALLSKSLLKTATHG</sequence>
<dbReference type="Proteomes" id="UP000625283">
    <property type="component" value="Unassembled WGS sequence"/>
</dbReference>
<evidence type="ECO:0000256" key="1">
    <source>
        <dbReference type="ARBA" id="ARBA00006717"/>
    </source>
</evidence>
<comment type="function">
    <text evidence="5 6">Catalyzes the interconversion of 2-phosphoglycerate and 3-phosphoglycerate.</text>
</comment>
<feature type="binding site" evidence="5">
    <location>
        <begin position="156"/>
        <end position="157"/>
    </location>
    <ligand>
        <name>substrate</name>
    </ligand>
</feature>
<feature type="active site" description="Proton donor/acceptor" evidence="5">
    <location>
        <position position="85"/>
    </location>
</feature>
<comment type="pathway">
    <text evidence="5 6">Carbohydrate degradation; glycolysis; pyruvate from D-glyceraldehyde 3-phosphate: step 3/5.</text>
</comment>
<dbReference type="Pfam" id="PF00300">
    <property type="entry name" value="His_Phos_1"/>
    <property type="match status" value="1"/>
</dbReference>
<keyword evidence="2 5" id="KW-0312">Gluconeogenesis</keyword>
<comment type="similarity">
    <text evidence="1 5">Belongs to the phosphoglycerate mutase family. BPG-dependent PGAM subfamily.</text>
</comment>
<dbReference type="Gene3D" id="3.40.50.1240">
    <property type="entry name" value="Phosphoglycerate mutase-like"/>
    <property type="match status" value="1"/>
</dbReference>
<evidence type="ECO:0000256" key="4">
    <source>
        <dbReference type="ARBA" id="ARBA00023235"/>
    </source>
</evidence>